<dbReference type="PANTHER" id="PTHR12265:SF36">
    <property type="entry name" value="P450, PUTATIVE (EUROFUNG)-RELATED"/>
    <property type="match status" value="1"/>
</dbReference>
<dbReference type="Gene3D" id="3.40.50.1820">
    <property type="entry name" value="alpha/beta hydrolase"/>
    <property type="match status" value="1"/>
</dbReference>
<reference evidence="1" key="1">
    <citation type="submission" date="2021-12" db="EMBL/GenBank/DDBJ databases">
        <title>Convergent genome expansion in fungi linked to evolution of root-endophyte symbiosis.</title>
        <authorList>
            <consortium name="DOE Joint Genome Institute"/>
            <person name="Ke Y.-H."/>
            <person name="Bonito G."/>
            <person name="Liao H.-L."/>
            <person name="Looney B."/>
            <person name="Rojas-Flechas A."/>
            <person name="Nash J."/>
            <person name="Hameed K."/>
            <person name="Schadt C."/>
            <person name="Martin F."/>
            <person name="Crous P.W."/>
            <person name="Miettinen O."/>
            <person name="Magnuson J.K."/>
            <person name="Labbe J."/>
            <person name="Jacobson D."/>
            <person name="Doktycz M.J."/>
            <person name="Veneault-Fourrey C."/>
            <person name="Kuo A."/>
            <person name="Mondo S."/>
            <person name="Calhoun S."/>
            <person name="Riley R."/>
            <person name="Ohm R."/>
            <person name="LaButti K."/>
            <person name="Andreopoulos B."/>
            <person name="Pangilinan J."/>
            <person name="Nolan M."/>
            <person name="Tritt A."/>
            <person name="Clum A."/>
            <person name="Lipzen A."/>
            <person name="Daum C."/>
            <person name="Barry K."/>
            <person name="Grigoriev I.V."/>
            <person name="Vilgalys R."/>
        </authorList>
    </citation>
    <scope>NUCLEOTIDE SEQUENCE</scope>
    <source>
        <strain evidence="1">PMI_201</strain>
    </source>
</reference>
<dbReference type="InterPro" id="IPR008547">
    <property type="entry name" value="DUF829_TMEM53"/>
</dbReference>
<sequence>MSTSSTTENLFAKYTRLSPSIYLVPPRTPSGPAPPSTIILAFWYHAPPRALIKFVVQYAQLAPSSNILFLLSGPKDFYLYHTLTSHRRRLNPAIEVLCQNKEEPVFIHVFSNGGMFTISHLLLAYRHATGSPLQVSSMLVDSAPGIPTPSKTIRSLAYALPQTLVVKQIGWGLLSVFVWAGWVLRKLILKKDDPFAFTRRITLDSDFIVPREGSKKGVRSGYLYSDADDLIPCQDVEEHAAAAAEKGREVELVKFKGTPHVGHMRGDPERYWTVVERYMNLVD</sequence>
<name>A0AAD4PW49_9EURO</name>
<proteinExistence type="predicted"/>
<evidence type="ECO:0000313" key="2">
    <source>
        <dbReference type="Proteomes" id="UP001201262"/>
    </source>
</evidence>
<gene>
    <name evidence="1" type="ORF">BGW36DRAFT_419707</name>
</gene>
<dbReference type="Proteomes" id="UP001201262">
    <property type="component" value="Unassembled WGS sequence"/>
</dbReference>
<evidence type="ECO:0000313" key="1">
    <source>
        <dbReference type="EMBL" id="KAH8691134.1"/>
    </source>
</evidence>
<dbReference type="SUPFAM" id="SSF53474">
    <property type="entry name" value="alpha/beta-Hydrolases"/>
    <property type="match status" value="1"/>
</dbReference>
<evidence type="ECO:0008006" key="3">
    <source>
        <dbReference type="Google" id="ProtNLM"/>
    </source>
</evidence>
<accession>A0AAD4PW49</accession>
<keyword evidence="2" id="KW-1185">Reference proteome</keyword>
<dbReference type="AlphaFoldDB" id="A0AAD4PW49"/>
<comment type="caution">
    <text evidence="1">The sequence shown here is derived from an EMBL/GenBank/DDBJ whole genome shotgun (WGS) entry which is preliminary data.</text>
</comment>
<dbReference type="EMBL" id="JAJTJA010000012">
    <property type="protein sequence ID" value="KAH8691134.1"/>
    <property type="molecule type" value="Genomic_DNA"/>
</dbReference>
<dbReference type="RefSeq" id="XP_046067226.1">
    <property type="nucleotide sequence ID" value="XM_046219470.1"/>
</dbReference>
<dbReference type="GeneID" id="70249757"/>
<dbReference type="Pfam" id="PF05705">
    <property type="entry name" value="DUF829"/>
    <property type="match status" value="1"/>
</dbReference>
<organism evidence="1 2">
    <name type="scientific">Talaromyces proteolyticus</name>
    <dbReference type="NCBI Taxonomy" id="1131652"/>
    <lineage>
        <taxon>Eukaryota</taxon>
        <taxon>Fungi</taxon>
        <taxon>Dikarya</taxon>
        <taxon>Ascomycota</taxon>
        <taxon>Pezizomycotina</taxon>
        <taxon>Eurotiomycetes</taxon>
        <taxon>Eurotiomycetidae</taxon>
        <taxon>Eurotiales</taxon>
        <taxon>Trichocomaceae</taxon>
        <taxon>Talaromyces</taxon>
        <taxon>Talaromyces sect. Bacilispori</taxon>
    </lineage>
</organism>
<dbReference type="InterPro" id="IPR029058">
    <property type="entry name" value="AB_hydrolase_fold"/>
</dbReference>
<dbReference type="PANTHER" id="PTHR12265">
    <property type="entry name" value="TRANSMEMBRANE PROTEIN 53"/>
    <property type="match status" value="1"/>
</dbReference>
<protein>
    <recommendedName>
        <fullName evidence="3">Indole-diterpene biosynthesis protein PaxU</fullName>
    </recommendedName>
</protein>